<protein>
    <recommendedName>
        <fullName evidence="4">DUF1579 domain-containing protein</fullName>
    </recommendedName>
</protein>
<keyword evidence="3" id="KW-1185">Reference proteome</keyword>
<evidence type="ECO:0000313" key="2">
    <source>
        <dbReference type="EMBL" id="ABF41982.1"/>
    </source>
</evidence>
<gene>
    <name evidence="2" type="ordered locus">Acid345_2981</name>
</gene>
<dbReference type="EMBL" id="CP000360">
    <property type="protein sequence ID" value="ABF41982.1"/>
    <property type="molecule type" value="Genomic_DNA"/>
</dbReference>
<organism evidence="2 3">
    <name type="scientific">Koribacter versatilis (strain Ellin345)</name>
    <dbReference type="NCBI Taxonomy" id="204669"/>
    <lineage>
        <taxon>Bacteria</taxon>
        <taxon>Pseudomonadati</taxon>
        <taxon>Acidobacteriota</taxon>
        <taxon>Terriglobia</taxon>
        <taxon>Terriglobales</taxon>
        <taxon>Candidatus Korobacteraceae</taxon>
        <taxon>Candidatus Korobacter</taxon>
    </lineage>
</organism>
<dbReference type="KEGG" id="aba:Acid345_2981"/>
<keyword evidence="1" id="KW-0732">Signal</keyword>
<dbReference type="EnsemblBacteria" id="ABF41982">
    <property type="protein sequence ID" value="ABF41982"/>
    <property type="gene ID" value="Acid345_2981"/>
</dbReference>
<evidence type="ECO:0000313" key="3">
    <source>
        <dbReference type="Proteomes" id="UP000002432"/>
    </source>
</evidence>
<dbReference type="RefSeq" id="WP_011523783.1">
    <property type="nucleotide sequence ID" value="NC_008009.1"/>
</dbReference>
<dbReference type="Proteomes" id="UP000002432">
    <property type="component" value="Chromosome"/>
</dbReference>
<dbReference type="HOGENOM" id="CLU_1426300_0_0_0"/>
<accession>Q1IMB8</accession>
<proteinExistence type="predicted"/>
<evidence type="ECO:0000256" key="1">
    <source>
        <dbReference type="SAM" id="SignalP"/>
    </source>
</evidence>
<evidence type="ECO:0008006" key="4">
    <source>
        <dbReference type="Google" id="ProtNLM"/>
    </source>
</evidence>
<reference evidence="2 3" key="1">
    <citation type="journal article" date="2009" name="Appl. Environ. Microbiol.">
        <title>Three genomes from the phylum Acidobacteria provide insight into the lifestyles of these microorganisms in soils.</title>
        <authorList>
            <person name="Ward N.L."/>
            <person name="Challacombe J.F."/>
            <person name="Janssen P.H."/>
            <person name="Henrissat B."/>
            <person name="Coutinho P.M."/>
            <person name="Wu M."/>
            <person name="Xie G."/>
            <person name="Haft D.H."/>
            <person name="Sait M."/>
            <person name="Badger J."/>
            <person name="Barabote R.D."/>
            <person name="Bradley B."/>
            <person name="Brettin T.S."/>
            <person name="Brinkac L.M."/>
            <person name="Bruce D."/>
            <person name="Creasy T."/>
            <person name="Daugherty S.C."/>
            <person name="Davidsen T.M."/>
            <person name="DeBoy R.T."/>
            <person name="Detter J.C."/>
            <person name="Dodson R.J."/>
            <person name="Durkin A.S."/>
            <person name="Ganapathy A."/>
            <person name="Gwinn-Giglio M."/>
            <person name="Han C.S."/>
            <person name="Khouri H."/>
            <person name="Kiss H."/>
            <person name="Kothari S.P."/>
            <person name="Madupu R."/>
            <person name="Nelson K.E."/>
            <person name="Nelson W.C."/>
            <person name="Paulsen I."/>
            <person name="Penn K."/>
            <person name="Ren Q."/>
            <person name="Rosovitz M.J."/>
            <person name="Selengut J.D."/>
            <person name="Shrivastava S."/>
            <person name="Sullivan S.A."/>
            <person name="Tapia R."/>
            <person name="Thompson L.S."/>
            <person name="Watkins K.L."/>
            <person name="Yang Q."/>
            <person name="Yu C."/>
            <person name="Zafar N."/>
            <person name="Zhou L."/>
            <person name="Kuske C.R."/>
        </authorList>
    </citation>
    <scope>NUCLEOTIDE SEQUENCE [LARGE SCALE GENOMIC DNA]</scope>
    <source>
        <strain evidence="2 3">Ellin345</strain>
    </source>
</reference>
<name>Q1IMB8_KORVE</name>
<dbReference type="eggNOG" id="ENOG5030N7U">
    <property type="taxonomic scope" value="Bacteria"/>
</dbReference>
<sequence length="190" mass="21273">MKSLWRLLLLVVLPAAAFCQQMEHPMEKAAPSEAQQTFTQIKALAGEWEGAVAVEPPMPGMKDQPIKPLHLTMRVTSRGHTLVHEFQEAGTVLDATKYDHPVTMFYVDDNALSLVHYCDAGNRPHMVARKSADGKTIDFDFVDLSGSNQHGHMAHATFTMVDADHHVEEWTYMLPGDKPVHARMTLTRTK</sequence>
<dbReference type="STRING" id="204669.Acid345_2981"/>
<feature type="chain" id="PRO_5004191715" description="DUF1579 domain-containing protein" evidence="1">
    <location>
        <begin position="18"/>
        <end position="190"/>
    </location>
</feature>
<feature type="signal peptide" evidence="1">
    <location>
        <begin position="1"/>
        <end position="17"/>
    </location>
</feature>
<dbReference type="AlphaFoldDB" id="Q1IMB8"/>